<evidence type="ECO:0000259" key="1">
    <source>
        <dbReference type="PROSITE" id="PS50280"/>
    </source>
</evidence>
<gene>
    <name evidence="2" type="ORF">PPROV_000844100</name>
</gene>
<proteinExistence type="predicted"/>
<dbReference type="EMBL" id="BNJQ01000026">
    <property type="protein sequence ID" value="GHP09706.1"/>
    <property type="molecule type" value="Genomic_DNA"/>
</dbReference>
<organism evidence="2 3">
    <name type="scientific">Pycnococcus provasolii</name>
    <dbReference type="NCBI Taxonomy" id="41880"/>
    <lineage>
        <taxon>Eukaryota</taxon>
        <taxon>Viridiplantae</taxon>
        <taxon>Chlorophyta</taxon>
        <taxon>Pseudoscourfieldiophyceae</taxon>
        <taxon>Pseudoscourfieldiales</taxon>
        <taxon>Pycnococcaceae</taxon>
        <taxon>Pycnococcus</taxon>
    </lineage>
</organism>
<feature type="domain" description="SET" evidence="1">
    <location>
        <begin position="39"/>
        <end position="276"/>
    </location>
</feature>
<dbReference type="PANTHER" id="PTHR13271">
    <property type="entry name" value="UNCHARACTERIZED PUTATIVE METHYLTRANSFERASE"/>
    <property type="match status" value="1"/>
</dbReference>
<dbReference type="SMART" id="SM00317">
    <property type="entry name" value="SET"/>
    <property type="match status" value="1"/>
</dbReference>
<dbReference type="CDD" id="cd10527">
    <property type="entry name" value="SET_LSMT"/>
    <property type="match status" value="1"/>
</dbReference>
<dbReference type="PROSITE" id="PS50280">
    <property type="entry name" value="SET"/>
    <property type="match status" value="1"/>
</dbReference>
<reference evidence="2" key="1">
    <citation type="submission" date="2020-10" db="EMBL/GenBank/DDBJ databases">
        <title>Unveiling of a novel bifunctional photoreceptor, Dualchrome1, isolated from a cosmopolitan green alga.</title>
        <authorList>
            <person name="Suzuki S."/>
            <person name="Kawachi M."/>
        </authorList>
    </citation>
    <scope>NUCLEOTIDE SEQUENCE</scope>
    <source>
        <strain evidence="2">NIES 2893</strain>
    </source>
</reference>
<name>A0A830HQA6_9CHLO</name>
<keyword evidence="3" id="KW-1185">Reference proteome</keyword>
<evidence type="ECO:0000313" key="2">
    <source>
        <dbReference type="EMBL" id="GHP09706.1"/>
    </source>
</evidence>
<dbReference type="SUPFAM" id="SSF82199">
    <property type="entry name" value="SET domain"/>
    <property type="match status" value="1"/>
</dbReference>
<dbReference type="InterPro" id="IPR050600">
    <property type="entry name" value="SETD3_SETD6_MTase"/>
</dbReference>
<dbReference type="InterPro" id="IPR001214">
    <property type="entry name" value="SET_dom"/>
</dbReference>
<comment type="caution">
    <text evidence="2">The sequence shown here is derived from an EMBL/GenBank/DDBJ whole genome shotgun (WGS) entry which is preliminary data.</text>
</comment>
<accession>A0A830HQA6</accession>
<dbReference type="Gene3D" id="3.90.1410.10">
    <property type="entry name" value="set domain protein methyltransferase, domain 1"/>
    <property type="match status" value="1"/>
</dbReference>
<dbReference type="Proteomes" id="UP000660262">
    <property type="component" value="Unassembled WGS sequence"/>
</dbReference>
<dbReference type="AlphaFoldDB" id="A0A830HQA6"/>
<sequence>MRDLSPFASSFLSVARTLRCSPCSASAASFLSQHVHAHPHILVSHTALKGMAIVTSERIPSGTKLLSVSQQAWQPLSCPAPPPPANLIDALKMAGDSQARTAWTARLARFAYDTAVEGATRKRDGSSCACGFAPNTAQPPSGPTAYVRVTTPRADDVFFPIVHANTTRGEKALHATAAFAQVGSLARVCDAAGTALSDGSMTNDDFRHYFATITSRAVSAEAAHGGAIFPGHDLLNHSSRANAEASANNLDADDGALVVKAIADIGENEEITISYSGNLTASKSFRLYGFVDGDDADADAVCIIGDDWKAVHAECVASGAPQAILDSVENAANQSAIIVPANLNGVAELAGPLADAMRKANVEASMATATSAYITFAVLRAAASRLVMESDSDDHDDKLDGAFELGARAVKRAEGKACLSLSETLSSMM</sequence>
<evidence type="ECO:0000313" key="3">
    <source>
        <dbReference type="Proteomes" id="UP000660262"/>
    </source>
</evidence>
<dbReference type="Pfam" id="PF00856">
    <property type="entry name" value="SET"/>
    <property type="match status" value="1"/>
</dbReference>
<dbReference type="GO" id="GO:0016279">
    <property type="term" value="F:protein-lysine N-methyltransferase activity"/>
    <property type="evidence" value="ECO:0007669"/>
    <property type="project" value="TreeGrafter"/>
</dbReference>
<protein>
    <recommendedName>
        <fullName evidence="1">SET domain-containing protein</fullName>
    </recommendedName>
</protein>
<dbReference type="InterPro" id="IPR046341">
    <property type="entry name" value="SET_dom_sf"/>
</dbReference>